<name>A0A1H7JFZ5_9SPHI</name>
<dbReference type="OrthoDB" id="797407at2"/>
<dbReference type="STRING" id="332977.SAMN05421740_102519"/>
<protein>
    <submittedName>
        <fullName evidence="1">Uncharacterized protein</fullName>
    </submittedName>
</protein>
<organism evidence="1 2">
    <name type="scientific">Parapedobacter koreensis</name>
    <dbReference type="NCBI Taxonomy" id="332977"/>
    <lineage>
        <taxon>Bacteria</taxon>
        <taxon>Pseudomonadati</taxon>
        <taxon>Bacteroidota</taxon>
        <taxon>Sphingobacteriia</taxon>
        <taxon>Sphingobacteriales</taxon>
        <taxon>Sphingobacteriaceae</taxon>
        <taxon>Parapedobacter</taxon>
    </lineage>
</organism>
<dbReference type="AlphaFoldDB" id="A0A1H7JFZ5"/>
<evidence type="ECO:0000313" key="1">
    <source>
        <dbReference type="EMBL" id="SEK72335.1"/>
    </source>
</evidence>
<keyword evidence="2" id="KW-1185">Reference proteome</keyword>
<reference evidence="2" key="1">
    <citation type="submission" date="2016-10" db="EMBL/GenBank/DDBJ databases">
        <authorList>
            <person name="Varghese N."/>
            <person name="Submissions S."/>
        </authorList>
    </citation>
    <scope>NUCLEOTIDE SEQUENCE [LARGE SCALE GENOMIC DNA]</scope>
    <source>
        <strain evidence="2">Jip14</strain>
    </source>
</reference>
<dbReference type="Proteomes" id="UP000198916">
    <property type="component" value="Unassembled WGS sequence"/>
</dbReference>
<proteinExistence type="predicted"/>
<evidence type="ECO:0000313" key="2">
    <source>
        <dbReference type="Proteomes" id="UP000198916"/>
    </source>
</evidence>
<dbReference type="EMBL" id="FNZR01000002">
    <property type="protein sequence ID" value="SEK72335.1"/>
    <property type="molecule type" value="Genomic_DNA"/>
</dbReference>
<sequence>MFKLNTSDPIALRYLMSETVFGIAEGAMDTSGTGQPEKEAVGKQEQVPQFVFYGKNKRNYLFLTQEKQHEWMSAAALEAFTKTIAALKLTPDDVAVLNVGALVAIPGKADVLSFFRPKVIVGLGVSVQSIGLDISPSAPMAEHHGITIFHTCTFDEMLTSPEKKRLFWTTIKTLLT</sequence>
<gene>
    <name evidence="1" type="ORF">SAMN05421740_102519</name>
</gene>
<dbReference type="RefSeq" id="WP_090603776.1">
    <property type="nucleotide sequence ID" value="NZ_FNZR01000002.1"/>
</dbReference>
<accession>A0A1H7JFZ5</accession>